<reference evidence="1 2" key="1">
    <citation type="submission" date="2021-06" db="EMBL/GenBank/DDBJ databases">
        <title>Updating the genus Pseudomonas: Description of 43 new species and partition of the Pseudomonas putida group.</title>
        <authorList>
            <person name="Girard L."/>
            <person name="Lood C."/>
            <person name="Vandamme P."/>
            <person name="Rokni-Zadeh H."/>
            <person name="Van Noort V."/>
            <person name="Hofte M."/>
            <person name="Lavigne R."/>
            <person name="De Mot R."/>
        </authorList>
    </citation>
    <scope>NUCLEOTIDE SEQUENCE [LARGE SCALE GENOMIC DNA]</scope>
    <source>
        <strain evidence="1 2">COR58</strain>
    </source>
</reference>
<keyword evidence="2" id="KW-1185">Reference proteome</keyword>
<comment type="caution">
    <text evidence="1">The sequence shown here is derived from an EMBL/GenBank/DDBJ whole genome shotgun (WGS) entry which is preliminary data.</text>
</comment>
<gene>
    <name evidence="1" type="ORF">KVG96_14710</name>
</gene>
<dbReference type="EMBL" id="JAHSTS010000002">
    <property type="protein sequence ID" value="MBV4459207.1"/>
    <property type="molecule type" value="Genomic_DNA"/>
</dbReference>
<name>A0ABS6PFF5_9PSED</name>
<proteinExistence type="predicted"/>
<dbReference type="Pfam" id="PF19925">
    <property type="entry name" value="DUF6388"/>
    <property type="match status" value="1"/>
</dbReference>
<evidence type="ECO:0000313" key="2">
    <source>
        <dbReference type="Proteomes" id="UP000765224"/>
    </source>
</evidence>
<organism evidence="1 2">
    <name type="scientific">Pseudomonas ekonensis</name>
    <dbReference type="NCBI Taxonomy" id="2842353"/>
    <lineage>
        <taxon>Bacteria</taxon>
        <taxon>Pseudomonadati</taxon>
        <taxon>Pseudomonadota</taxon>
        <taxon>Gammaproteobacteria</taxon>
        <taxon>Pseudomonadales</taxon>
        <taxon>Pseudomonadaceae</taxon>
        <taxon>Pseudomonas</taxon>
    </lineage>
</organism>
<dbReference type="InterPro" id="IPR045662">
    <property type="entry name" value="DUF6388"/>
</dbReference>
<dbReference type="RefSeq" id="WP_217892802.1">
    <property type="nucleotide sequence ID" value="NZ_JAHSTS010000002.1"/>
</dbReference>
<protein>
    <submittedName>
        <fullName evidence="1">Uncharacterized protein</fullName>
    </submittedName>
</protein>
<evidence type="ECO:0000313" key="1">
    <source>
        <dbReference type="EMBL" id="MBV4459207.1"/>
    </source>
</evidence>
<sequence length="99" mass="10877">MTTDEVYELATRIHLKGNASLQAALQELDPAEADFLGITAAQQREQLLQRAIQEAAADCGLLPWTYMLTLVEGSGVDVQHLREQGDREEAEALGLDKLI</sequence>
<dbReference type="Proteomes" id="UP000765224">
    <property type="component" value="Unassembled WGS sequence"/>
</dbReference>
<accession>A0ABS6PFF5</accession>